<comment type="caution">
    <text evidence="4">The sequence shown here is derived from an EMBL/GenBank/DDBJ whole genome shotgun (WGS) entry which is preliminary data.</text>
</comment>
<evidence type="ECO:0000259" key="3">
    <source>
        <dbReference type="Pfam" id="PF01571"/>
    </source>
</evidence>
<dbReference type="GO" id="GO:0006546">
    <property type="term" value="P:glycine catabolic process"/>
    <property type="evidence" value="ECO:0007669"/>
    <property type="project" value="InterPro"/>
</dbReference>
<dbReference type="PANTHER" id="PTHR43757:SF2">
    <property type="entry name" value="AMINOMETHYLTRANSFERASE, MITOCHONDRIAL"/>
    <property type="match status" value="1"/>
</dbReference>
<dbReference type="NCBIfam" id="TIGR00528">
    <property type="entry name" value="gcvT"/>
    <property type="match status" value="1"/>
</dbReference>
<dbReference type="SUPFAM" id="SSF53383">
    <property type="entry name" value="PLP-dependent transferases"/>
    <property type="match status" value="1"/>
</dbReference>
<dbReference type="InterPro" id="IPR006222">
    <property type="entry name" value="GCVT_N"/>
</dbReference>
<sequence>MKELRKTIFYQRHVDLKAKMVEFAEWCMPLHYSMGIIDEHLATRSRAGLFDVSHMGRFVFRGEDALPFLQYVLTNNADALGVCESQYTIIPDSEGGAIDDAYLYRFFKDEYILIVNASNTQKDWDYFQEIIKRFKKLEMIDQTEDLVMISLQGPLSRAILNELIDSGFLPEPLRNKLSIVTMSNIKVLISRTGYTGEPLCFELFVSRDDALTIWDILIEHGAIPVGLGARDTLRIEASLPLYGHELGIDPEGKEIPIFSCPLAKFAVSFSPLKGDFIGKNALIKQFEAFKKILDGDYSLIKDLPRLIMPLTLEGKNMARTGFKVFSENRCAGYVTSGTVTPYYKFEGEGILSKLTDEKGMRSVCLALVDSNFHAGDSVDIEIRGKRTKAVIVPSHLRSEAPPYARAFLHNHTVKKEESVLDESGYIKKVNFLLNKAYENTIWRQRECINLIPSEQTQSPMTRLLSVMDPAFRYGEHRRVKAFYDADIFYYQGIDFIKEVERLLEKELCIFLCCREVETRLISGQMANIAVFSAIVDYINRFDRKSEQRKIRCVLNNHIVKGGHLSSQPMGALQDFVARDPKTEKPAVINFPVLSENPYKIDACACKELIAEYKPELIIFGKSVVLHPEPVAEIRAFVDELSINCIIMYDMAHVLGLVGPHFQQPFKEGADIVTASTHKTFFGTQRGIIASNYSKQDKRYEFWETVNKRTFPGCVSNHHLGTMLGLLLSTYEMNYFKDEYQKKVLKNAKAFAKALKDTGINVEGDPEVAYTETHQVIVSVGYAKGPEMAKKLEENNIIVNYQASPKEEGFTASGSLRLGVAEMTRFGMEEKDFKTVAQFIHDVVIEGKTVKEKVKSFRKKFTNLKFCFSGKEFDAIIEKLHKLI</sequence>
<proteinExistence type="inferred from homology"/>
<dbReference type="AlphaFoldDB" id="A0A1J4SG16"/>
<dbReference type="SUPFAM" id="SSF103025">
    <property type="entry name" value="Folate-binding domain"/>
    <property type="match status" value="1"/>
</dbReference>
<dbReference type="Gene3D" id="3.40.640.10">
    <property type="entry name" value="Type I PLP-dependent aspartate aminotransferase-like (Major domain)"/>
    <property type="match status" value="1"/>
</dbReference>
<dbReference type="InterPro" id="IPR006223">
    <property type="entry name" value="GcvT"/>
</dbReference>
<dbReference type="SUPFAM" id="SSF101790">
    <property type="entry name" value="Aminomethyltransferase beta-barrel domain"/>
    <property type="match status" value="1"/>
</dbReference>
<dbReference type="InterPro" id="IPR029043">
    <property type="entry name" value="GcvT/YgfZ_C"/>
</dbReference>
<dbReference type="InterPro" id="IPR015424">
    <property type="entry name" value="PyrdxlP-dep_Trfase"/>
</dbReference>
<dbReference type="Gene3D" id="3.90.1150.10">
    <property type="entry name" value="Aspartate Aminotransferase, domain 1"/>
    <property type="match status" value="1"/>
</dbReference>
<dbReference type="InterPro" id="IPR028896">
    <property type="entry name" value="GcvT/YgfZ/DmdA"/>
</dbReference>
<dbReference type="Pfam" id="PF01571">
    <property type="entry name" value="GCV_T"/>
    <property type="match status" value="1"/>
</dbReference>
<dbReference type="Proteomes" id="UP000182278">
    <property type="component" value="Unassembled WGS sequence"/>
</dbReference>
<dbReference type="InterPro" id="IPR039429">
    <property type="entry name" value="SHMT-like_dom"/>
</dbReference>
<evidence type="ECO:0000259" key="2">
    <source>
        <dbReference type="Pfam" id="PF00464"/>
    </source>
</evidence>
<reference evidence="4 5" key="1">
    <citation type="journal article" date="2016" name="Environ. Microbiol.">
        <title>Genomic resolution of a cold subsurface aquifer community provides metabolic insights for novel microbes adapted to high CO concentrations.</title>
        <authorList>
            <person name="Probst A.J."/>
            <person name="Castelle C.J."/>
            <person name="Singh A."/>
            <person name="Brown C.T."/>
            <person name="Anantharaman K."/>
            <person name="Sharon I."/>
            <person name="Hug L.A."/>
            <person name="Burstein D."/>
            <person name="Emerson J.B."/>
            <person name="Thomas B.C."/>
            <person name="Banfield J.F."/>
        </authorList>
    </citation>
    <scope>NUCLEOTIDE SEQUENCE [LARGE SCALE GENOMIC DNA]</scope>
    <source>
        <strain evidence="4">CG1_02_38_46</strain>
    </source>
</reference>
<dbReference type="EMBL" id="MNUO01000019">
    <property type="protein sequence ID" value="OIN98232.1"/>
    <property type="molecule type" value="Genomic_DNA"/>
</dbReference>
<comment type="similarity">
    <text evidence="1">Belongs to the GcvT family.</text>
</comment>
<dbReference type="Gene3D" id="3.30.1360.120">
    <property type="entry name" value="Probable tRNA modification gtpase trme, domain 1"/>
    <property type="match status" value="1"/>
</dbReference>
<protein>
    <submittedName>
        <fullName evidence="4">Glycine cleavage system protein T</fullName>
    </submittedName>
</protein>
<feature type="domain" description="Serine hydroxymethyltransferase-like" evidence="2">
    <location>
        <begin position="435"/>
        <end position="839"/>
    </location>
</feature>
<dbReference type="GO" id="GO:0005829">
    <property type="term" value="C:cytosol"/>
    <property type="evidence" value="ECO:0007669"/>
    <property type="project" value="TreeGrafter"/>
</dbReference>
<dbReference type="InterPro" id="IPR027266">
    <property type="entry name" value="TrmE/GcvT-like"/>
</dbReference>
<gene>
    <name evidence="4" type="ORF">AUJ66_01395</name>
</gene>
<name>A0A1J4SG16_9BACT</name>
<dbReference type="InterPro" id="IPR015421">
    <property type="entry name" value="PyrdxlP-dep_Trfase_major"/>
</dbReference>
<dbReference type="GO" id="GO:0005960">
    <property type="term" value="C:glycine cleavage complex"/>
    <property type="evidence" value="ECO:0007669"/>
    <property type="project" value="InterPro"/>
</dbReference>
<evidence type="ECO:0000313" key="4">
    <source>
        <dbReference type="EMBL" id="OIN98232.1"/>
    </source>
</evidence>
<accession>A0A1J4SG16</accession>
<evidence type="ECO:0000256" key="1">
    <source>
        <dbReference type="ARBA" id="ARBA00008609"/>
    </source>
</evidence>
<dbReference type="GO" id="GO:0004047">
    <property type="term" value="F:aminomethyltransferase activity"/>
    <property type="evidence" value="ECO:0007669"/>
    <property type="project" value="InterPro"/>
</dbReference>
<feature type="domain" description="GCVT N-terminal" evidence="3">
    <location>
        <begin position="9"/>
        <end position="247"/>
    </location>
</feature>
<dbReference type="InterPro" id="IPR015422">
    <property type="entry name" value="PyrdxlP-dep_Trfase_small"/>
</dbReference>
<dbReference type="Pfam" id="PF00464">
    <property type="entry name" value="SHMT"/>
    <property type="match status" value="1"/>
</dbReference>
<dbReference type="PANTHER" id="PTHR43757">
    <property type="entry name" value="AMINOMETHYLTRANSFERASE"/>
    <property type="match status" value="1"/>
</dbReference>
<evidence type="ECO:0000313" key="5">
    <source>
        <dbReference type="Proteomes" id="UP000182278"/>
    </source>
</evidence>
<dbReference type="STRING" id="1817893.AUJ66_01395"/>
<organism evidence="4 5">
    <name type="scientific">Candidatus Desantisbacteria bacterium CG1_02_38_46</name>
    <dbReference type="NCBI Taxonomy" id="1817893"/>
    <lineage>
        <taxon>Bacteria</taxon>
        <taxon>Candidatus Desantisiibacteriota</taxon>
    </lineage>
</organism>